<organism evidence="7 8">
    <name type="scientific">Saponaria officinalis</name>
    <name type="common">Common soapwort</name>
    <name type="synonym">Lychnis saponaria</name>
    <dbReference type="NCBI Taxonomy" id="3572"/>
    <lineage>
        <taxon>Eukaryota</taxon>
        <taxon>Viridiplantae</taxon>
        <taxon>Streptophyta</taxon>
        <taxon>Embryophyta</taxon>
        <taxon>Tracheophyta</taxon>
        <taxon>Spermatophyta</taxon>
        <taxon>Magnoliopsida</taxon>
        <taxon>eudicotyledons</taxon>
        <taxon>Gunneridae</taxon>
        <taxon>Pentapetalae</taxon>
        <taxon>Caryophyllales</taxon>
        <taxon>Caryophyllaceae</taxon>
        <taxon>Caryophylleae</taxon>
        <taxon>Saponaria</taxon>
    </lineage>
</organism>
<feature type="transmembrane region" description="Helical" evidence="5">
    <location>
        <begin position="116"/>
        <end position="132"/>
    </location>
</feature>
<name>A0AAW1NGJ7_SAPOF</name>
<dbReference type="PANTHER" id="PTHR33248">
    <property type="entry name" value="ZINC ION-BINDING PROTEIN"/>
    <property type="match status" value="1"/>
</dbReference>
<reference evidence="7" key="1">
    <citation type="submission" date="2024-03" db="EMBL/GenBank/DDBJ databases">
        <title>WGS assembly of Saponaria officinalis var. Norfolk2.</title>
        <authorList>
            <person name="Jenkins J."/>
            <person name="Shu S."/>
            <person name="Grimwood J."/>
            <person name="Barry K."/>
            <person name="Goodstein D."/>
            <person name="Schmutz J."/>
            <person name="Leebens-Mack J."/>
            <person name="Osbourn A."/>
        </authorList>
    </citation>
    <scope>NUCLEOTIDE SEQUENCE [LARGE SCALE GENOMIC DNA]</scope>
    <source>
        <strain evidence="7">JIC</strain>
    </source>
</reference>
<proteinExistence type="predicted"/>
<feature type="domain" description="GRF-type" evidence="6">
    <location>
        <begin position="14"/>
        <end position="59"/>
    </location>
</feature>
<keyword evidence="3" id="KW-0862">Zinc</keyword>
<dbReference type="PROSITE" id="PS51999">
    <property type="entry name" value="ZF_GRF"/>
    <property type="match status" value="1"/>
</dbReference>
<evidence type="ECO:0000256" key="1">
    <source>
        <dbReference type="ARBA" id="ARBA00022723"/>
    </source>
</evidence>
<evidence type="ECO:0000313" key="7">
    <source>
        <dbReference type="EMBL" id="KAK9757510.1"/>
    </source>
</evidence>
<evidence type="ECO:0000313" key="8">
    <source>
        <dbReference type="Proteomes" id="UP001443914"/>
    </source>
</evidence>
<accession>A0AAW1NGJ7</accession>
<dbReference type="EMBL" id="JBDFQZ010000001">
    <property type="protein sequence ID" value="KAK9757510.1"/>
    <property type="molecule type" value="Genomic_DNA"/>
</dbReference>
<evidence type="ECO:0000256" key="2">
    <source>
        <dbReference type="ARBA" id="ARBA00022771"/>
    </source>
</evidence>
<dbReference type="AlphaFoldDB" id="A0AAW1NGJ7"/>
<evidence type="ECO:0000256" key="4">
    <source>
        <dbReference type="PROSITE-ProRule" id="PRU01343"/>
    </source>
</evidence>
<gene>
    <name evidence="7" type="ORF">RND81_01G167200</name>
</gene>
<dbReference type="Pfam" id="PF06839">
    <property type="entry name" value="Zn_ribbon_GRF"/>
    <property type="match status" value="1"/>
</dbReference>
<keyword evidence="5" id="KW-1133">Transmembrane helix</keyword>
<keyword evidence="2 4" id="KW-0863">Zinc-finger</keyword>
<keyword evidence="5" id="KW-0812">Transmembrane</keyword>
<protein>
    <recommendedName>
        <fullName evidence="6">GRF-type domain-containing protein</fullName>
    </recommendedName>
</protein>
<dbReference type="GO" id="GO:0008270">
    <property type="term" value="F:zinc ion binding"/>
    <property type="evidence" value="ECO:0007669"/>
    <property type="project" value="UniProtKB-KW"/>
</dbReference>
<comment type="caution">
    <text evidence="7">The sequence shown here is derived from an EMBL/GenBank/DDBJ whole genome shotgun (WGS) entry which is preliminary data.</text>
</comment>
<evidence type="ECO:0000256" key="3">
    <source>
        <dbReference type="ARBA" id="ARBA00022833"/>
    </source>
</evidence>
<evidence type="ECO:0000259" key="6">
    <source>
        <dbReference type="PROSITE" id="PS51999"/>
    </source>
</evidence>
<dbReference type="Proteomes" id="UP001443914">
    <property type="component" value="Unassembled WGS sequence"/>
</dbReference>
<keyword evidence="8" id="KW-1185">Reference proteome</keyword>
<keyword evidence="1" id="KW-0479">Metal-binding</keyword>
<keyword evidence="5" id="KW-0472">Membrane</keyword>
<dbReference type="InterPro" id="IPR010666">
    <property type="entry name" value="Znf_GRF"/>
</dbReference>
<evidence type="ECO:0000256" key="5">
    <source>
        <dbReference type="SAM" id="Phobius"/>
    </source>
</evidence>
<sequence>MLSGSSSTNQGVRCHCGILAVQKTSWTTQNPGRRFVACKLYNPETKMCGCRFFKWIDEDITEWQTKLINELLNENKCSKSEVPMKKPMKIDDGMPQSKYNKLTFELQSMKKNLKHIKIILGMIFIGVVLVLVK</sequence>